<evidence type="ECO:0000313" key="1">
    <source>
        <dbReference type="EMBL" id="CCK24443.1"/>
    </source>
</evidence>
<accession>K4QU60</accession>
<dbReference type="OrthoDB" id="9921762at2"/>
<keyword evidence="2" id="KW-1185">Reference proteome</keyword>
<dbReference type="KEGG" id="sdv:BN159_0064"/>
<dbReference type="EMBL" id="HE971709">
    <property type="protein sequence ID" value="CCK24443.1"/>
    <property type="molecule type" value="Genomic_DNA"/>
</dbReference>
<reference evidence="1 2" key="1">
    <citation type="journal article" date="2012" name="J. Bacteriol.">
        <title>Genome sequence of the bacterium Streptomyces davawensis JCM 4913 and heterologous production of the unique antibiotic roseoflavin.</title>
        <authorList>
            <person name="Jankowitsch F."/>
            <person name="Schwarz J."/>
            <person name="Ruckert C."/>
            <person name="Gust B."/>
            <person name="Szczepanowski R."/>
            <person name="Blom J."/>
            <person name="Pelzer S."/>
            <person name="Kalinowski J."/>
            <person name="Mack M."/>
        </authorList>
    </citation>
    <scope>NUCLEOTIDE SEQUENCE [LARGE SCALE GENOMIC DNA]</scope>
    <source>
        <strain evidence="2">DSM 101723 / JCM 4913 / KCC S-0913 / 768</strain>
    </source>
</reference>
<sequence length="146" mass="16282">MQITAPSLRSGYFDDPTAWTEMQIDLFTRLLRASDRGDKKAQGHLEDQLLHIQSAKHANPFVSCSHRWSIALSFALFNDTPGYVLTIVGRGPGFDIAAVRERHGLFGDAVDHLVEFGVPRALGDDFTVEQVHYVQPFGRATEVVFP</sequence>
<name>K4QU60_STRDJ</name>
<dbReference type="Proteomes" id="UP000008043">
    <property type="component" value="Chromosome"/>
</dbReference>
<dbReference type="STRING" id="1214101.BN159_0064"/>
<dbReference type="AlphaFoldDB" id="K4QU60"/>
<evidence type="ECO:0000313" key="2">
    <source>
        <dbReference type="Proteomes" id="UP000008043"/>
    </source>
</evidence>
<proteinExistence type="predicted"/>
<dbReference type="RefSeq" id="WP_015654848.1">
    <property type="nucleotide sequence ID" value="NC_020504.1"/>
</dbReference>
<dbReference type="HOGENOM" id="CLU_1776357_0_0_11"/>
<protein>
    <submittedName>
        <fullName evidence="1">Uncharacterized protein</fullName>
    </submittedName>
</protein>
<gene>
    <name evidence="1" type="ORF">BN159_0064</name>
</gene>
<organism evidence="1 2">
    <name type="scientific">Streptomyces davaonensis (strain DSM 101723 / JCM 4913 / KCC S-0913 / 768)</name>
    <dbReference type="NCBI Taxonomy" id="1214101"/>
    <lineage>
        <taxon>Bacteria</taxon>
        <taxon>Bacillati</taxon>
        <taxon>Actinomycetota</taxon>
        <taxon>Actinomycetes</taxon>
        <taxon>Kitasatosporales</taxon>
        <taxon>Streptomycetaceae</taxon>
        <taxon>Streptomyces</taxon>
    </lineage>
</organism>